<evidence type="ECO:0000256" key="3">
    <source>
        <dbReference type="ARBA" id="ARBA00022692"/>
    </source>
</evidence>
<dbReference type="EMBL" id="WIXP02000008">
    <property type="protein sequence ID" value="KAF6206633.1"/>
    <property type="molecule type" value="Genomic_DNA"/>
</dbReference>
<name>A0A6A4J7G6_APOLU</name>
<evidence type="ECO:0000256" key="1">
    <source>
        <dbReference type="ARBA" id="ARBA00004141"/>
    </source>
</evidence>
<evidence type="ECO:0000256" key="6">
    <source>
        <dbReference type="ARBA" id="ARBA00049743"/>
    </source>
</evidence>
<evidence type="ECO:0000256" key="7">
    <source>
        <dbReference type="RuleBase" id="RU363053"/>
    </source>
</evidence>
<comment type="similarity">
    <text evidence="2 7">Belongs to the peroxisomal membrane protein PXMP2/4 family.</text>
</comment>
<evidence type="ECO:0000313" key="8">
    <source>
        <dbReference type="EMBL" id="KAF6206633.1"/>
    </source>
</evidence>
<proteinExistence type="inferred from homology"/>
<dbReference type="AlphaFoldDB" id="A0A6A4J7G6"/>
<dbReference type="GO" id="GO:0016020">
    <property type="term" value="C:membrane"/>
    <property type="evidence" value="ECO:0007669"/>
    <property type="project" value="UniProtKB-SubCell"/>
</dbReference>
<keyword evidence="5" id="KW-0472">Membrane</keyword>
<dbReference type="OrthoDB" id="430207at2759"/>
<dbReference type="PANTHER" id="PTHR11266">
    <property type="entry name" value="PEROXISOMAL MEMBRANE PROTEIN 2, PXMP2 MPV17"/>
    <property type="match status" value="1"/>
</dbReference>
<keyword evidence="4" id="KW-1133">Transmembrane helix</keyword>
<organism evidence="8 9">
    <name type="scientific">Apolygus lucorum</name>
    <name type="common">Small green plant bug</name>
    <name type="synonym">Lygocoris lucorum</name>
    <dbReference type="NCBI Taxonomy" id="248454"/>
    <lineage>
        <taxon>Eukaryota</taxon>
        <taxon>Metazoa</taxon>
        <taxon>Ecdysozoa</taxon>
        <taxon>Arthropoda</taxon>
        <taxon>Hexapoda</taxon>
        <taxon>Insecta</taxon>
        <taxon>Pterygota</taxon>
        <taxon>Neoptera</taxon>
        <taxon>Paraneoptera</taxon>
        <taxon>Hemiptera</taxon>
        <taxon>Heteroptera</taxon>
        <taxon>Panheteroptera</taxon>
        <taxon>Cimicomorpha</taxon>
        <taxon>Miridae</taxon>
        <taxon>Mirini</taxon>
        <taxon>Apolygus</taxon>
    </lineage>
</organism>
<evidence type="ECO:0000313" key="9">
    <source>
        <dbReference type="Proteomes" id="UP000466442"/>
    </source>
</evidence>
<dbReference type="PANTHER" id="PTHR11266:SF17">
    <property type="entry name" value="PROTEIN MPV17"/>
    <property type="match status" value="1"/>
</dbReference>
<dbReference type="Proteomes" id="UP000466442">
    <property type="component" value="Unassembled WGS sequence"/>
</dbReference>
<dbReference type="InterPro" id="IPR007248">
    <property type="entry name" value="Mpv17_PMP22"/>
</dbReference>
<protein>
    <recommendedName>
        <fullName evidence="6">Mitochondrial inner membrane protein Mpv17</fullName>
    </recommendedName>
</protein>
<sequence length="189" mass="21228">MYFLNYIRRTQMKLRDAVRLYQQALRTHPFKLNCLQTSLLVASGDVIAQQVIEGKGTDHEIARTLRMALIGACIGPTLHGWYSTLGKALGESTSLTRNLTKVAVDQTLFAPLCVGSFLSLIALLEGRDVKAALESDYIDVMKANYTLWPSVQVINFTLVPLYYRTLFVQTVAVGWNTYLASKVHREKEV</sequence>
<keyword evidence="3" id="KW-0812">Transmembrane</keyword>
<evidence type="ECO:0000256" key="5">
    <source>
        <dbReference type="ARBA" id="ARBA00023136"/>
    </source>
</evidence>
<gene>
    <name evidence="8" type="ORF">GE061_017869</name>
</gene>
<dbReference type="GO" id="GO:0005739">
    <property type="term" value="C:mitochondrion"/>
    <property type="evidence" value="ECO:0007669"/>
    <property type="project" value="TreeGrafter"/>
</dbReference>
<comment type="subcellular location">
    <subcellularLocation>
        <location evidence="1">Membrane</location>
        <topology evidence="1">Multi-pass membrane protein</topology>
    </subcellularLocation>
</comment>
<evidence type="ECO:0000256" key="2">
    <source>
        <dbReference type="ARBA" id="ARBA00006824"/>
    </source>
</evidence>
<comment type="caution">
    <text evidence="8">The sequence shown here is derived from an EMBL/GenBank/DDBJ whole genome shotgun (WGS) entry which is preliminary data.</text>
</comment>
<accession>A0A6A4J7G6</accession>
<evidence type="ECO:0000256" key="4">
    <source>
        <dbReference type="ARBA" id="ARBA00022989"/>
    </source>
</evidence>
<dbReference type="Pfam" id="PF04117">
    <property type="entry name" value="Mpv17_PMP22"/>
    <property type="match status" value="1"/>
</dbReference>
<keyword evidence="9" id="KW-1185">Reference proteome</keyword>
<reference evidence="8" key="1">
    <citation type="journal article" date="2021" name="Mol. Ecol. Resour.">
        <title>Apolygus lucorum genome provides insights into omnivorousness and mesophyll feeding.</title>
        <authorList>
            <person name="Liu Y."/>
            <person name="Liu H."/>
            <person name="Wang H."/>
            <person name="Huang T."/>
            <person name="Liu B."/>
            <person name="Yang B."/>
            <person name="Yin L."/>
            <person name="Li B."/>
            <person name="Zhang Y."/>
            <person name="Zhang S."/>
            <person name="Jiang F."/>
            <person name="Zhang X."/>
            <person name="Ren Y."/>
            <person name="Wang B."/>
            <person name="Wang S."/>
            <person name="Lu Y."/>
            <person name="Wu K."/>
            <person name="Fan W."/>
            <person name="Wang G."/>
        </authorList>
    </citation>
    <scope>NUCLEOTIDE SEQUENCE</scope>
    <source>
        <strain evidence="8">12Hb</strain>
    </source>
</reference>